<feature type="domain" description="Knr4/Smi1-like" evidence="1">
    <location>
        <begin position="3"/>
        <end position="107"/>
    </location>
</feature>
<evidence type="ECO:0000259" key="1">
    <source>
        <dbReference type="Pfam" id="PF09346"/>
    </source>
</evidence>
<dbReference type="InterPro" id="IPR018958">
    <property type="entry name" value="Knr4/Smi1-like_dom"/>
</dbReference>
<dbReference type="SUPFAM" id="SSF160631">
    <property type="entry name" value="SMI1/KNR4-like"/>
    <property type="match status" value="1"/>
</dbReference>
<name>A0A1I0SBV8_9BACT</name>
<proteinExistence type="predicted"/>
<sequence>MTAIEKALGITLPGAYRDFLSQASMQEDLPATDLVLLYGTGILLQRNADYEVQRYLPSWISIGDNSGGAAICLHCEPGDPAVYLTGYGALDTGSMEVIGHDFNAWVAGGFSLDVLREAPDVVAFRSSETYKLRKAFMALHQALRTLESARAGGLDLKSYMLQKRILQQQLKDFETQHAGKKYRL</sequence>
<dbReference type="EMBL" id="FOJG01000002">
    <property type="protein sequence ID" value="SEW54336.1"/>
    <property type="molecule type" value="Genomic_DNA"/>
</dbReference>
<gene>
    <name evidence="2" type="ORF">SAMN04488122_6004</name>
</gene>
<dbReference type="Gene3D" id="3.40.1580.10">
    <property type="entry name" value="SMI1/KNR4-like"/>
    <property type="match status" value="1"/>
</dbReference>
<dbReference type="InterPro" id="IPR037883">
    <property type="entry name" value="Knr4/Smi1-like_sf"/>
</dbReference>
<dbReference type="Pfam" id="PF09346">
    <property type="entry name" value="SMI1_KNR4"/>
    <property type="match status" value="1"/>
</dbReference>
<keyword evidence="3" id="KW-1185">Reference proteome</keyword>
<dbReference type="STRING" id="29529.SAMN04488122_6004"/>
<reference evidence="3" key="1">
    <citation type="submission" date="2016-10" db="EMBL/GenBank/DDBJ databases">
        <authorList>
            <person name="Varghese N."/>
            <person name="Submissions S."/>
        </authorList>
    </citation>
    <scope>NUCLEOTIDE SEQUENCE [LARGE SCALE GENOMIC DNA]</scope>
    <source>
        <strain evidence="3">DSM 3695</strain>
    </source>
</reference>
<evidence type="ECO:0000313" key="2">
    <source>
        <dbReference type="EMBL" id="SEW54336.1"/>
    </source>
</evidence>
<protein>
    <submittedName>
        <fullName evidence="2">SMI1 / KNR4 family (SUKH-1)</fullName>
    </submittedName>
</protein>
<accession>A0A1I0SBV8</accession>
<dbReference type="AlphaFoldDB" id="A0A1I0SBV8"/>
<dbReference type="Proteomes" id="UP000199310">
    <property type="component" value="Unassembled WGS sequence"/>
</dbReference>
<organism evidence="2 3">
    <name type="scientific">Chitinophaga arvensicola</name>
    <dbReference type="NCBI Taxonomy" id="29529"/>
    <lineage>
        <taxon>Bacteria</taxon>
        <taxon>Pseudomonadati</taxon>
        <taxon>Bacteroidota</taxon>
        <taxon>Chitinophagia</taxon>
        <taxon>Chitinophagales</taxon>
        <taxon>Chitinophagaceae</taxon>
        <taxon>Chitinophaga</taxon>
    </lineage>
</organism>
<evidence type="ECO:0000313" key="3">
    <source>
        <dbReference type="Proteomes" id="UP000199310"/>
    </source>
</evidence>